<organism evidence="2 3">
    <name type="scientific">Podospora bellae-mahoneyi</name>
    <dbReference type="NCBI Taxonomy" id="2093777"/>
    <lineage>
        <taxon>Eukaryota</taxon>
        <taxon>Fungi</taxon>
        <taxon>Dikarya</taxon>
        <taxon>Ascomycota</taxon>
        <taxon>Pezizomycotina</taxon>
        <taxon>Sordariomycetes</taxon>
        <taxon>Sordariomycetidae</taxon>
        <taxon>Sordariales</taxon>
        <taxon>Podosporaceae</taxon>
        <taxon>Podospora</taxon>
    </lineage>
</organism>
<evidence type="ECO:0008006" key="4">
    <source>
        <dbReference type="Google" id="ProtNLM"/>
    </source>
</evidence>
<evidence type="ECO:0000313" key="2">
    <source>
        <dbReference type="EMBL" id="KAK4647850.1"/>
    </source>
</evidence>
<dbReference type="GeneID" id="87893238"/>
<feature type="compositionally biased region" description="Basic and acidic residues" evidence="1">
    <location>
        <begin position="202"/>
        <end position="248"/>
    </location>
</feature>
<comment type="caution">
    <text evidence="2">The sequence shown here is derived from an EMBL/GenBank/DDBJ whole genome shotgun (WGS) entry which is preliminary data.</text>
</comment>
<proteinExistence type="predicted"/>
<name>A0ABR0FV65_9PEZI</name>
<dbReference type="Proteomes" id="UP001322138">
    <property type="component" value="Unassembled WGS sequence"/>
</dbReference>
<protein>
    <recommendedName>
        <fullName evidence="4">Stc1 domain-containing protein</fullName>
    </recommendedName>
</protein>
<evidence type="ECO:0000313" key="3">
    <source>
        <dbReference type="Proteomes" id="UP001322138"/>
    </source>
</evidence>
<gene>
    <name evidence="2" type="ORF">QC761_105005</name>
</gene>
<dbReference type="EMBL" id="JAFFGZ010000001">
    <property type="protein sequence ID" value="KAK4647850.1"/>
    <property type="molecule type" value="Genomic_DNA"/>
</dbReference>
<dbReference type="RefSeq" id="XP_062736826.1">
    <property type="nucleotide sequence ID" value="XM_062873756.1"/>
</dbReference>
<evidence type="ECO:0000256" key="1">
    <source>
        <dbReference type="SAM" id="MobiDB-lite"/>
    </source>
</evidence>
<sequence>MTTDNSATVPAYLSYLRHQPYLPPAPPIDEKVVPAYWAHQCAVSGKEEWDFWHGGPHTCKHGCGYKTNPTTILRNRDGQQLETIEGENLLEDRFVDWWAICCRCQRWQQNVLPAHPLHGRIQKVNGENCCDHCRNLTTSTSDCTSCLAITKYREVTRTLSGVDIPGAARSRHHQIIITRRQQSRPRFNFGVELSASSTIGDEENKNQKGDLEDVEKTKECRNDEEENGKKEQGKERKGDDEKVSQVSG</sequence>
<reference evidence="2 3" key="1">
    <citation type="journal article" date="2023" name="bioRxiv">
        <title>High-quality genome assemblies of four members of thePodospora anserinaspecies complex.</title>
        <authorList>
            <person name="Ament-Velasquez S.L."/>
            <person name="Vogan A.A."/>
            <person name="Wallerman O."/>
            <person name="Hartmann F."/>
            <person name="Gautier V."/>
            <person name="Silar P."/>
            <person name="Giraud T."/>
            <person name="Johannesson H."/>
        </authorList>
    </citation>
    <scope>NUCLEOTIDE SEQUENCE [LARGE SCALE GENOMIC DNA]</scope>
    <source>
        <strain evidence="2 3">CBS 112042</strain>
    </source>
</reference>
<keyword evidence="3" id="KW-1185">Reference proteome</keyword>
<feature type="region of interest" description="Disordered" evidence="1">
    <location>
        <begin position="194"/>
        <end position="248"/>
    </location>
</feature>
<accession>A0ABR0FV65</accession>